<evidence type="ECO:0000256" key="9">
    <source>
        <dbReference type="SAM" id="MobiDB-lite"/>
    </source>
</evidence>
<feature type="compositionally biased region" description="Gly residues" evidence="9">
    <location>
        <begin position="12"/>
        <end position="28"/>
    </location>
</feature>
<feature type="transmembrane region" description="Helical" evidence="10">
    <location>
        <begin position="107"/>
        <end position="126"/>
    </location>
</feature>
<feature type="transmembrane region" description="Helical" evidence="10">
    <location>
        <begin position="174"/>
        <end position="200"/>
    </location>
</feature>
<evidence type="ECO:0000259" key="12">
    <source>
        <dbReference type="Pfam" id="PF16916"/>
    </source>
</evidence>
<comment type="subcellular location">
    <subcellularLocation>
        <location evidence="1">Membrane</location>
        <topology evidence="1">Multi-pass membrane protein</topology>
    </subcellularLocation>
</comment>
<evidence type="ECO:0000256" key="1">
    <source>
        <dbReference type="ARBA" id="ARBA00004141"/>
    </source>
</evidence>
<evidence type="ECO:0000256" key="8">
    <source>
        <dbReference type="ARBA" id="ARBA00023136"/>
    </source>
</evidence>
<evidence type="ECO:0000256" key="4">
    <source>
        <dbReference type="ARBA" id="ARBA00022692"/>
    </source>
</evidence>
<organism evidence="13 14">
    <name type="scientific">Ancylobacter novellus</name>
    <name type="common">Thiobacillus novellus</name>
    <dbReference type="NCBI Taxonomy" id="921"/>
    <lineage>
        <taxon>Bacteria</taxon>
        <taxon>Pseudomonadati</taxon>
        <taxon>Pseudomonadota</taxon>
        <taxon>Alphaproteobacteria</taxon>
        <taxon>Hyphomicrobiales</taxon>
        <taxon>Xanthobacteraceae</taxon>
        <taxon>Ancylobacter</taxon>
    </lineage>
</organism>
<dbReference type="InterPro" id="IPR002524">
    <property type="entry name" value="Cation_efflux"/>
</dbReference>
<evidence type="ECO:0000259" key="11">
    <source>
        <dbReference type="Pfam" id="PF01545"/>
    </source>
</evidence>
<dbReference type="EMBL" id="QFPN01000009">
    <property type="protein sequence ID" value="PZQ12441.1"/>
    <property type="molecule type" value="Genomic_DNA"/>
</dbReference>
<keyword evidence="5" id="KW-0864">Zinc transport</keyword>
<dbReference type="Proteomes" id="UP000249577">
    <property type="component" value="Unassembled WGS sequence"/>
</dbReference>
<keyword evidence="4 10" id="KW-0812">Transmembrane</keyword>
<reference evidence="13 14" key="1">
    <citation type="submission" date="2017-08" db="EMBL/GenBank/DDBJ databases">
        <title>Infants hospitalized years apart are colonized by the same room-sourced microbial strains.</title>
        <authorList>
            <person name="Brooks B."/>
            <person name="Olm M.R."/>
            <person name="Firek B.A."/>
            <person name="Baker R."/>
            <person name="Thomas B.C."/>
            <person name="Morowitz M.J."/>
            <person name="Banfield J.F."/>
        </authorList>
    </citation>
    <scope>NUCLEOTIDE SEQUENCE [LARGE SCALE GENOMIC DNA]</scope>
    <source>
        <strain evidence="13">S2_005_003_R2_43</strain>
    </source>
</reference>
<evidence type="ECO:0000256" key="6">
    <source>
        <dbReference type="ARBA" id="ARBA00022989"/>
    </source>
</evidence>
<dbReference type="AlphaFoldDB" id="A0A2W5K6I9"/>
<feature type="transmembrane region" description="Helical" evidence="10">
    <location>
        <begin position="138"/>
        <end position="162"/>
    </location>
</feature>
<proteinExistence type="inferred from homology"/>
<comment type="caution">
    <text evidence="13">The sequence shown here is derived from an EMBL/GenBank/DDBJ whole genome shotgun (WGS) entry which is preliminary data.</text>
</comment>
<dbReference type="InterPro" id="IPR027469">
    <property type="entry name" value="Cation_efflux_TMD_sf"/>
</dbReference>
<name>A0A2W5K6I9_ANCNO</name>
<keyword evidence="8 10" id="KW-0472">Membrane</keyword>
<dbReference type="InterPro" id="IPR058533">
    <property type="entry name" value="Cation_efflux_TM"/>
</dbReference>
<sequence length="322" mass="33397">MTAHDDHAGNDHGNGGGDHSGHAHGPGGHAHAPASFGKAFAVGIGLNTIFVVIEAGYGYASNSLALVADAGHNLSDVLGLSVAWIAATLASRPPSPRFSYGLRSSSIMAALFNAIFLLIAVGMITWEAIQRFFDPQPVAGVTVMVVAAIGVLINGFTAFLFMSGRKGDINIKGAYLHMVADAGVSVAVIVAGLLVIVTGWEWLDPVVSLMIAAVITMGTWGLLRDSVTMSLDATPPGIDPAAVVAFLQQRPGVVEVHDLHVWPMSTTETALTAHLVMPSGHPGDAAMRSIAEELEKRFGIAHPTIQIELATGSCPLAPAHAV</sequence>
<feature type="domain" description="Cation efflux protein cytoplasmic" evidence="12">
    <location>
        <begin position="235"/>
        <end position="308"/>
    </location>
</feature>
<dbReference type="SUPFAM" id="SSF160240">
    <property type="entry name" value="Cation efflux protein cytoplasmic domain-like"/>
    <property type="match status" value="1"/>
</dbReference>
<protein>
    <submittedName>
        <fullName evidence="13">Cation transporter</fullName>
    </submittedName>
</protein>
<keyword evidence="6 10" id="KW-1133">Transmembrane helix</keyword>
<dbReference type="InterPro" id="IPR036837">
    <property type="entry name" value="Cation_efflux_CTD_sf"/>
</dbReference>
<dbReference type="InterPro" id="IPR050681">
    <property type="entry name" value="CDF/SLC30A"/>
</dbReference>
<dbReference type="SUPFAM" id="SSF161111">
    <property type="entry name" value="Cation efflux protein transmembrane domain-like"/>
    <property type="match status" value="1"/>
</dbReference>
<evidence type="ECO:0000256" key="3">
    <source>
        <dbReference type="ARBA" id="ARBA00022448"/>
    </source>
</evidence>
<keyword evidence="5" id="KW-0862">Zinc</keyword>
<dbReference type="PANTHER" id="PTHR11562">
    <property type="entry name" value="CATION EFFLUX PROTEIN/ ZINC TRANSPORTER"/>
    <property type="match status" value="1"/>
</dbReference>
<feature type="transmembrane region" description="Helical" evidence="10">
    <location>
        <begin position="39"/>
        <end position="57"/>
    </location>
</feature>
<dbReference type="InterPro" id="IPR027470">
    <property type="entry name" value="Cation_efflux_CTD"/>
</dbReference>
<comment type="similarity">
    <text evidence="2">Belongs to the cation diffusion facilitator (CDF) transporter (TC 2.A.4) family. SLC30A subfamily.</text>
</comment>
<keyword evidence="3" id="KW-0813">Transport</keyword>
<dbReference type="GO" id="GO:0005385">
    <property type="term" value="F:zinc ion transmembrane transporter activity"/>
    <property type="evidence" value="ECO:0007669"/>
    <property type="project" value="TreeGrafter"/>
</dbReference>
<feature type="transmembrane region" description="Helical" evidence="10">
    <location>
        <begin position="206"/>
        <end position="223"/>
    </location>
</feature>
<feature type="region of interest" description="Disordered" evidence="9">
    <location>
        <begin position="1"/>
        <end position="30"/>
    </location>
</feature>
<dbReference type="Gene3D" id="1.20.1510.10">
    <property type="entry name" value="Cation efflux protein transmembrane domain"/>
    <property type="match status" value="1"/>
</dbReference>
<accession>A0A2W5K6I9</accession>
<dbReference type="GO" id="GO:0005886">
    <property type="term" value="C:plasma membrane"/>
    <property type="evidence" value="ECO:0007669"/>
    <property type="project" value="TreeGrafter"/>
</dbReference>
<evidence type="ECO:0000256" key="5">
    <source>
        <dbReference type="ARBA" id="ARBA00022906"/>
    </source>
</evidence>
<keyword evidence="7" id="KW-0406">Ion transport</keyword>
<evidence type="ECO:0000313" key="13">
    <source>
        <dbReference type="EMBL" id="PZQ12441.1"/>
    </source>
</evidence>
<evidence type="ECO:0000256" key="7">
    <source>
        <dbReference type="ARBA" id="ARBA00023065"/>
    </source>
</evidence>
<feature type="compositionally biased region" description="Basic and acidic residues" evidence="9">
    <location>
        <begin position="1"/>
        <end position="10"/>
    </location>
</feature>
<evidence type="ECO:0000256" key="10">
    <source>
        <dbReference type="SAM" id="Phobius"/>
    </source>
</evidence>
<evidence type="ECO:0000313" key="14">
    <source>
        <dbReference type="Proteomes" id="UP000249577"/>
    </source>
</evidence>
<evidence type="ECO:0000256" key="2">
    <source>
        <dbReference type="ARBA" id="ARBA00008873"/>
    </source>
</evidence>
<dbReference type="PANTHER" id="PTHR11562:SF17">
    <property type="entry name" value="RE54080P-RELATED"/>
    <property type="match status" value="1"/>
</dbReference>
<dbReference type="Pfam" id="PF16916">
    <property type="entry name" value="ZT_dimer"/>
    <property type="match status" value="1"/>
</dbReference>
<dbReference type="NCBIfam" id="TIGR01297">
    <property type="entry name" value="CDF"/>
    <property type="match status" value="1"/>
</dbReference>
<dbReference type="Pfam" id="PF01545">
    <property type="entry name" value="Cation_efflux"/>
    <property type="match status" value="1"/>
</dbReference>
<gene>
    <name evidence="13" type="ORF">DI565_16610</name>
</gene>
<feature type="domain" description="Cation efflux protein transmembrane" evidence="11">
    <location>
        <begin position="42"/>
        <end position="228"/>
    </location>
</feature>